<sequence>MEHITLSFPATRTATGKALAGVVGSGDMEVLFSAAQGQTLTIDITTSVDNSEKRWKALFERLAALSSLPAGELKIHDFGATPGVARIRIEQVFEEVAHA</sequence>
<dbReference type="InterPro" id="IPR009662">
    <property type="entry name" value="Malonate_deCO2ase_dsu"/>
</dbReference>
<keyword evidence="3 4" id="KW-0597">Phosphoprotein</keyword>
<dbReference type="RefSeq" id="WP_038476359.1">
    <property type="nucleotide sequence ID" value="NZ_CP009451.1"/>
</dbReference>
<reference evidence="7 8" key="1">
    <citation type="submission" date="2014-09" db="EMBL/GenBank/DDBJ databases">
        <title>Cedecea neteri SSMD04 Genome Sequencing.</title>
        <authorList>
            <person name="Tan J.-Y."/>
        </authorList>
    </citation>
    <scope>NUCLEOTIDE SEQUENCE [LARGE SCALE GENOMIC DNA]</scope>
    <source>
        <strain evidence="7 8">SSMD04</strain>
    </source>
</reference>
<dbReference type="Pfam" id="PF06857">
    <property type="entry name" value="ACP"/>
    <property type="match status" value="1"/>
</dbReference>
<comment type="similarity">
    <text evidence="4">Belongs to the MdcC family.</text>
</comment>
<dbReference type="GO" id="GO:0005737">
    <property type="term" value="C:cytoplasm"/>
    <property type="evidence" value="ECO:0007669"/>
    <property type="project" value="UniProtKB-SubCell"/>
</dbReference>
<dbReference type="NCBIfam" id="TIGR03130">
    <property type="entry name" value="malonate_delta"/>
    <property type="match status" value="1"/>
</dbReference>
<name>A0A089PY77_9ENTR</name>
<protein>
    <recommendedName>
        <fullName evidence="4 5">Malonate decarboxylase acyl carrier protein</fullName>
    </recommendedName>
    <alternativeName>
        <fullName evidence="4">Malonate decarboxylase subunit delta</fullName>
    </alternativeName>
</protein>
<accession>A0A089PY77</accession>
<evidence type="ECO:0000313" key="7">
    <source>
        <dbReference type="EMBL" id="AIR05008.1"/>
    </source>
</evidence>
<evidence type="ECO:0000256" key="1">
    <source>
        <dbReference type="ARBA" id="ARBA00004496"/>
    </source>
</evidence>
<evidence type="ECO:0000313" key="8">
    <source>
        <dbReference type="Proteomes" id="UP000029481"/>
    </source>
</evidence>
<comment type="PTM">
    <text evidence="4 6">Covalently binds the prosthetic group of malonate decarboxylase.</text>
</comment>
<dbReference type="InterPro" id="IPR023439">
    <property type="entry name" value="Mal_deCO2ase/Cit_lyase_ACP"/>
</dbReference>
<dbReference type="AlphaFoldDB" id="A0A089PY77"/>
<feature type="modified residue" description="O-(phosphoribosyl dephospho-coenzyme A)serine" evidence="4 6">
    <location>
        <position position="25"/>
    </location>
</feature>
<gene>
    <name evidence="4" type="primary">mdcC</name>
    <name evidence="7" type="ORF">JT31_10390</name>
</gene>
<keyword evidence="2 4" id="KW-0963">Cytoplasm</keyword>
<dbReference type="Proteomes" id="UP000029481">
    <property type="component" value="Chromosome"/>
</dbReference>
<proteinExistence type="inferred from homology"/>
<keyword evidence="8" id="KW-1185">Reference proteome</keyword>
<evidence type="ECO:0000256" key="2">
    <source>
        <dbReference type="ARBA" id="ARBA00022490"/>
    </source>
</evidence>
<dbReference type="EMBL" id="CP009451">
    <property type="protein sequence ID" value="AIR05008.1"/>
    <property type="molecule type" value="Genomic_DNA"/>
</dbReference>
<organism evidence="7 8">
    <name type="scientific">Cedecea neteri</name>
    <dbReference type="NCBI Taxonomy" id="158822"/>
    <lineage>
        <taxon>Bacteria</taxon>
        <taxon>Pseudomonadati</taxon>
        <taxon>Pseudomonadota</taxon>
        <taxon>Gammaproteobacteria</taxon>
        <taxon>Enterobacterales</taxon>
        <taxon>Enterobacteriaceae</taxon>
        <taxon>Cedecea</taxon>
    </lineage>
</organism>
<dbReference type="OrthoDB" id="120290at2"/>
<evidence type="ECO:0000256" key="6">
    <source>
        <dbReference type="PIRSR" id="PIRSR609662-50"/>
    </source>
</evidence>
<dbReference type="HAMAP" id="MF_00710">
    <property type="entry name" value="Malonate_deCO2ase_dsu"/>
    <property type="match status" value="1"/>
</dbReference>
<evidence type="ECO:0000256" key="5">
    <source>
        <dbReference type="NCBIfam" id="TIGR03130"/>
    </source>
</evidence>
<dbReference type="KEGG" id="cnt:JT31_10390"/>
<evidence type="ECO:0000256" key="3">
    <source>
        <dbReference type="ARBA" id="ARBA00022553"/>
    </source>
</evidence>
<evidence type="ECO:0000256" key="4">
    <source>
        <dbReference type="HAMAP-Rule" id="MF_00710"/>
    </source>
</evidence>
<comment type="subcellular location">
    <subcellularLocation>
        <location evidence="1 4">Cytoplasm</location>
    </subcellularLocation>
</comment>
<comment type="function">
    <text evidence="4">Subunit of malonate decarboxylase, it is an acyl carrier protein to which acetyl and malonyl thioester residues are bound via a 2'-(5''-phosphoribosyl)-3'-dephospho-CoA prosthetic group and turn over during the catalytic mechanism.</text>
</comment>
<dbReference type="GO" id="GO:0000036">
    <property type="term" value="F:acyl carrier activity"/>
    <property type="evidence" value="ECO:0007669"/>
    <property type="project" value="UniProtKB-UniRule"/>
</dbReference>